<dbReference type="EMBL" id="HBEP01024203">
    <property type="protein sequence ID" value="CAD8495965.1"/>
    <property type="molecule type" value="Transcribed_RNA"/>
</dbReference>
<reference evidence="1" key="1">
    <citation type="submission" date="2021-01" db="EMBL/GenBank/DDBJ databases">
        <authorList>
            <person name="Corre E."/>
            <person name="Pelletier E."/>
            <person name="Niang G."/>
            <person name="Scheremetjew M."/>
            <person name="Finn R."/>
            <person name="Kale V."/>
            <person name="Holt S."/>
            <person name="Cochrane G."/>
            <person name="Meng A."/>
            <person name="Brown T."/>
            <person name="Cohen L."/>
        </authorList>
    </citation>
    <scope>NUCLEOTIDE SEQUENCE</scope>
    <source>
        <strain evidence="1">CCMP1374</strain>
    </source>
</reference>
<proteinExistence type="predicted"/>
<dbReference type="AlphaFoldDB" id="A0A7S0EVF9"/>
<sequence length="125" mass="13706">MGAAGPTIYRTRTPGSIQALSAVDSAASMNSFAGGSGSMAHEVDKKWHGGNGMGAGMQGYAQMPYLSMPQQDYGMMLPQQGMPYASILQQSYDQMMYPGMQQQQSYGQMPEGMPYLDYQQEYELF</sequence>
<accession>A0A7S0EVF9</accession>
<organism evidence="1">
    <name type="scientific">Phaeocystis antarctica</name>
    <dbReference type="NCBI Taxonomy" id="33657"/>
    <lineage>
        <taxon>Eukaryota</taxon>
        <taxon>Haptista</taxon>
        <taxon>Haptophyta</taxon>
        <taxon>Prymnesiophyceae</taxon>
        <taxon>Phaeocystales</taxon>
        <taxon>Phaeocystaceae</taxon>
        <taxon>Phaeocystis</taxon>
    </lineage>
</organism>
<evidence type="ECO:0000313" key="1">
    <source>
        <dbReference type="EMBL" id="CAD8495965.1"/>
    </source>
</evidence>
<gene>
    <name evidence="1" type="ORF">PANT1444_LOCUS13714</name>
</gene>
<name>A0A7S0EVF9_9EUKA</name>
<protein>
    <submittedName>
        <fullName evidence="1">Uncharacterized protein</fullName>
    </submittedName>
</protein>